<proteinExistence type="predicted"/>
<feature type="domain" description="AAA+ ATPase" evidence="5">
    <location>
        <begin position="386"/>
        <end position="560"/>
    </location>
</feature>
<name>A0ABP9X1H9_9CHLR</name>
<dbReference type="InterPro" id="IPR005139">
    <property type="entry name" value="PCRF"/>
</dbReference>
<dbReference type="InterPro" id="IPR019489">
    <property type="entry name" value="Clp_ATPase_C"/>
</dbReference>
<keyword evidence="2" id="KW-0067">ATP-binding</keyword>
<evidence type="ECO:0000256" key="2">
    <source>
        <dbReference type="ARBA" id="ARBA00022840"/>
    </source>
</evidence>
<dbReference type="Pfam" id="PF07724">
    <property type="entry name" value="AAA_2"/>
    <property type="match status" value="1"/>
</dbReference>
<dbReference type="InterPro" id="IPR003593">
    <property type="entry name" value="AAA+_ATPase"/>
</dbReference>
<accession>A0ABP9X1H9</accession>
<dbReference type="EMBL" id="BAABRU010000010">
    <property type="protein sequence ID" value="GAA5529293.1"/>
    <property type="molecule type" value="Genomic_DNA"/>
</dbReference>
<evidence type="ECO:0000259" key="6">
    <source>
        <dbReference type="SMART" id="SM00937"/>
    </source>
</evidence>
<gene>
    <name evidence="8" type="primary">prfB_2</name>
    <name evidence="8" type="ORF">Hgul01_03100</name>
</gene>
<keyword evidence="1" id="KW-0547">Nucleotide-binding</keyword>
<protein>
    <submittedName>
        <fullName evidence="8">Peptide chain release factor 2</fullName>
    </submittedName>
</protein>
<evidence type="ECO:0000256" key="1">
    <source>
        <dbReference type="ARBA" id="ARBA00022741"/>
    </source>
</evidence>
<organism evidence="8 9">
    <name type="scientific">Herpetosiphon gulosus</name>
    <dbReference type="NCBI Taxonomy" id="1973496"/>
    <lineage>
        <taxon>Bacteria</taxon>
        <taxon>Bacillati</taxon>
        <taxon>Chloroflexota</taxon>
        <taxon>Chloroflexia</taxon>
        <taxon>Herpetosiphonales</taxon>
        <taxon>Herpetosiphonaceae</taxon>
        <taxon>Herpetosiphon</taxon>
    </lineage>
</organism>
<evidence type="ECO:0000256" key="4">
    <source>
        <dbReference type="SAM" id="Coils"/>
    </source>
</evidence>
<dbReference type="Proteomes" id="UP001428290">
    <property type="component" value="Unassembled WGS sequence"/>
</dbReference>
<feature type="coiled-coil region" evidence="4">
    <location>
        <begin position="676"/>
        <end position="703"/>
    </location>
</feature>
<dbReference type="PRINTS" id="PR00300">
    <property type="entry name" value="CLPPROTEASEA"/>
</dbReference>
<dbReference type="PANTHER" id="PTHR11638:SF18">
    <property type="entry name" value="HEAT SHOCK PROTEIN 104"/>
    <property type="match status" value="1"/>
</dbReference>
<comment type="caution">
    <text evidence="8">The sequence shown here is derived from an EMBL/GenBank/DDBJ whole genome shotgun (WGS) entry which is preliminary data.</text>
</comment>
<dbReference type="SUPFAM" id="SSF75620">
    <property type="entry name" value="Release factor"/>
    <property type="match status" value="1"/>
</dbReference>
<feature type="coiled-coil region" evidence="4">
    <location>
        <begin position="742"/>
        <end position="788"/>
    </location>
</feature>
<dbReference type="SMART" id="SM00937">
    <property type="entry name" value="PCRF"/>
    <property type="match status" value="1"/>
</dbReference>
<dbReference type="InterPro" id="IPR050130">
    <property type="entry name" value="ClpA_ClpB"/>
</dbReference>
<evidence type="ECO:0000313" key="9">
    <source>
        <dbReference type="Proteomes" id="UP001428290"/>
    </source>
</evidence>
<sequence length="1027" mass="116395">MGRSGQARRRRRTSRFLEQVGSRRKRAAVAPLQLDGREETAALLATLDELAPLLGEQRIMVEDEELANLLSRCTIDLRARAERDELRPAFLRDEDLLAVQQLLTSMDHVNPIILGKARSGKTALVHELVRRLVKTPQDMPEKLRDLPMYEMTPASLLAGLQFGEGWRANLSTLFGKLAEHGAVLLFIRDIHAAVGAGVKRGDDDDDDLAAALESNLHSGKLKIIAEARPDRWQAIAADRESFADLFTSIQLAIPKPEQVAEIVQHVAERHRQRATIEAASQATAIDIAGRFILNQAFPGKAIELLEDSLLLAERQHESEVLPRHVVECFGNRTGLTKLLLDENERFDEIALRRSFSERVLGQDPSVIAMVQKLALLKARLHDPARPMGVYFFLGPTGVGKTELAKTLASTLFGSEERFVRFNMADYSGEYDFAQLFGRTWGDSDAERRGKLTMALINLPFAVLLLDEFEKAHRSIFNRFLQLFDEGILVNAMGEEINLRNTIIIMTSNFGATIVQGETWGFAAREGIEAVERRVLRETEEFFSPEFINRLDGVIFFKPLSQSDMRKIAAREMRKLFEREGLVRRNVQVELDDAVLDILLKHGYSIRYGARYLKRQIEKMVTYPLASALLTRPEQTNGLLRLYVAREQIKASWVANDDDEPLLPSPEEQALQLPQTIEEAAQFIEQLHNRLNHLIKQLNVVEARERQTELMDEMSSPSFWDDHEQAQFLLTELSNVARRVGRCDDLRRLYDDAAQLLQRIRDRNERRLFPELMRMAKRLERDLRFAELEMLFSNPEDWHDAYIILESDQAGLRWVRNLANAYLEWSLGKRFEAKVIDETPAEDNLIRVTLQISGSGAFGLLRSEAGTHRISETGGEPRLKTVTQVQISVLPVPTEDTPTPASSEIEMSVMNTRADGYFLRKLRVTGRALHRYSGTAAFACAGSERAVREMLLSILLGRLAMKQLDDFIQPSDDAWGSVVRSYHLGKRSTIKDPRTEIVHTNPKAALAGELDLFIEAALRWRAALPARR</sequence>
<dbReference type="RefSeq" id="WP_345722907.1">
    <property type="nucleotide sequence ID" value="NZ_BAABRU010000010.1"/>
</dbReference>
<dbReference type="SUPFAM" id="SSF52540">
    <property type="entry name" value="P-loop containing nucleoside triphosphate hydrolases"/>
    <property type="match status" value="2"/>
</dbReference>
<dbReference type="InterPro" id="IPR027417">
    <property type="entry name" value="P-loop_NTPase"/>
</dbReference>
<reference evidence="8 9" key="1">
    <citation type="submission" date="2024-02" db="EMBL/GenBank/DDBJ databases">
        <title>Herpetosiphon gulosus NBRC 112829.</title>
        <authorList>
            <person name="Ichikawa N."/>
            <person name="Katano-Makiyama Y."/>
            <person name="Hidaka K."/>
        </authorList>
    </citation>
    <scope>NUCLEOTIDE SEQUENCE [LARGE SCALE GENOMIC DNA]</scope>
    <source>
        <strain evidence="8 9">NBRC 112829</strain>
    </source>
</reference>
<dbReference type="InterPro" id="IPR045853">
    <property type="entry name" value="Pep_chain_release_fac_I_sf"/>
</dbReference>
<dbReference type="Pfam" id="PF03462">
    <property type="entry name" value="PCRF"/>
    <property type="match status" value="1"/>
</dbReference>
<dbReference type="Pfam" id="PF10431">
    <property type="entry name" value="ClpB_D2-small"/>
    <property type="match status" value="1"/>
</dbReference>
<feature type="domain" description="AAA+ ATPase" evidence="5">
    <location>
        <begin position="107"/>
        <end position="257"/>
    </location>
</feature>
<dbReference type="Gene3D" id="3.30.70.1660">
    <property type="match status" value="1"/>
</dbReference>
<dbReference type="Gene3D" id="3.40.50.300">
    <property type="entry name" value="P-loop containing nucleotide triphosphate hydrolases"/>
    <property type="match status" value="2"/>
</dbReference>
<evidence type="ECO:0000313" key="8">
    <source>
        <dbReference type="EMBL" id="GAA5529293.1"/>
    </source>
</evidence>
<dbReference type="Gene3D" id="1.10.8.60">
    <property type="match status" value="1"/>
</dbReference>
<evidence type="ECO:0000259" key="5">
    <source>
        <dbReference type="SMART" id="SM00382"/>
    </source>
</evidence>
<dbReference type="CDD" id="cd19499">
    <property type="entry name" value="RecA-like_ClpB_Hsp104-like"/>
    <property type="match status" value="1"/>
</dbReference>
<evidence type="ECO:0000259" key="7">
    <source>
        <dbReference type="SMART" id="SM01086"/>
    </source>
</evidence>
<dbReference type="InterPro" id="IPR003959">
    <property type="entry name" value="ATPase_AAA_core"/>
</dbReference>
<dbReference type="Gene3D" id="3.30.160.20">
    <property type="match status" value="1"/>
</dbReference>
<dbReference type="Gene3D" id="1.20.58.410">
    <property type="entry name" value="Release factor"/>
    <property type="match status" value="1"/>
</dbReference>
<keyword evidence="3" id="KW-0143">Chaperone</keyword>
<dbReference type="SMART" id="SM01086">
    <property type="entry name" value="ClpB_D2-small"/>
    <property type="match status" value="1"/>
</dbReference>
<dbReference type="PANTHER" id="PTHR11638">
    <property type="entry name" value="ATP-DEPENDENT CLP PROTEASE"/>
    <property type="match status" value="1"/>
</dbReference>
<evidence type="ECO:0000256" key="3">
    <source>
        <dbReference type="ARBA" id="ARBA00023186"/>
    </source>
</evidence>
<keyword evidence="4" id="KW-0175">Coiled coil</keyword>
<feature type="domain" description="Peptide chain release factor" evidence="6">
    <location>
        <begin position="754"/>
        <end position="863"/>
    </location>
</feature>
<dbReference type="InterPro" id="IPR001270">
    <property type="entry name" value="ClpA/B"/>
</dbReference>
<feature type="domain" description="Clp ATPase C-terminal" evidence="7">
    <location>
        <begin position="559"/>
        <end position="650"/>
    </location>
</feature>
<dbReference type="SMART" id="SM00382">
    <property type="entry name" value="AAA"/>
    <property type="match status" value="2"/>
</dbReference>
<keyword evidence="9" id="KW-1185">Reference proteome</keyword>